<dbReference type="Pfam" id="PF00454">
    <property type="entry name" value="PI3_PI4_kinase"/>
    <property type="match status" value="1"/>
</dbReference>
<evidence type="ECO:0000256" key="2">
    <source>
        <dbReference type="ARBA" id="ARBA00022679"/>
    </source>
</evidence>
<dbReference type="InterPro" id="IPR044571">
    <property type="entry name" value="P4KG1-8"/>
</dbReference>
<evidence type="ECO:0000313" key="8">
    <source>
        <dbReference type="Proteomes" id="UP001157974"/>
    </source>
</evidence>
<organism evidence="7 8">
    <name type="scientific">Rhodosorus marinus</name>
    <dbReference type="NCBI Taxonomy" id="101924"/>
    <lineage>
        <taxon>Eukaryota</taxon>
        <taxon>Rhodophyta</taxon>
        <taxon>Stylonematophyceae</taxon>
        <taxon>Stylonematales</taxon>
        <taxon>Stylonemataceae</taxon>
        <taxon>Rhodosorus</taxon>
    </lineage>
</organism>
<keyword evidence="2" id="KW-0808">Transferase</keyword>
<feature type="domain" description="PI3K/PI4K catalytic" evidence="6">
    <location>
        <begin position="168"/>
        <end position="357"/>
    </location>
</feature>
<dbReference type="PANTHER" id="PTHR45800:SF11">
    <property type="entry name" value="PHOSPHATIDYLINOSITOL 3-KINASE-RELATED PROTEIN KINASE"/>
    <property type="match status" value="1"/>
</dbReference>
<proteinExistence type="inferred from homology"/>
<sequence length="470" mass="52066">MDIRTCAEIALHVAEEDIRRTFPMRTSPVSVGQESTNGPVDIPGAEVSAYDDDFLEKDVENESVDEEELFKATSLPCGASLDQGYLEVDQHSLISTSLSSRIELEVTSKTLKQWKRTQTSEEAAYQTWDFSEVADAVDSTASMLSEGRIQTAIPERTGVSGTYFFRKVDSSANVLGVFKPADEEVQLETTDLDSAKSSASVLKYIRHSFHSGEGLYKEQAAYLLDHERFSKVPQTTIARCDITMNDGRTKKTKTGAFQVYVENVGDTDDYGPGVFCVEDVQRIAIMDIRTLNCDRHAGNILVCKNGSQDTKKYGLVPIDHGYILPDRIVACPWPAWMDWPQSRQPLSNEAKDYASRLDGVEKGLSLFDIGSLVFVKDPKDSSFLEKTWNEAYSVGYARQARRACNGAGSDFVGDNYLYANIAEHSALLPETESFIIKYTARLIGAKVESLATRSAKLDRVRSTPLLSALS</sequence>
<comment type="caution">
    <text evidence="7">The sequence shown here is derived from an EMBL/GenBank/DDBJ whole genome shotgun (WGS) entry which is preliminary data.</text>
</comment>
<dbReference type="Proteomes" id="UP001157974">
    <property type="component" value="Unassembled WGS sequence"/>
</dbReference>
<comment type="similarity">
    <text evidence="1">Belongs to the PI3/PI4-kinase family. Type II PI4K subfamily.</text>
</comment>
<dbReference type="InterPro" id="IPR000403">
    <property type="entry name" value="PI3/4_kinase_cat_dom"/>
</dbReference>
<name>A0AAV8V3Y2_9RHOD</name>
<evidence type="ECO:0000256" key="1">
    <source>
        <dbReference type="ARBA" id="ARBA00008941"/>
    </source>
</evidence>
<keyword evidence="8" id="KW-1185">Reference proteome</keyword>
<reference evidence="7 8" key="1">
    <citation type="journal article" date="2023" name="Nat. Commun.">
        <title>Origin of minicircular mitochondrial genomes in red algae.</title>
        <authorList>
            <person name="Lee Y."/>
            <person name="Cho C.H."/>
            <person name="Lee Y.M."/>
            <person name="Park S.I."/>
            <person name="Yang J.H."/>
            <person name="West J.A."/>
            <person name="Bhattacharya D."/>
            <person name="Yoon H.S."/>
        </authorList>
    </citation>
    <scope>NUCLEOTIDE SEQUENCE [LARGE SCALE GENOMIC DNA]</scope>
    <source>
        <strain evidence="7 8">CCMP1338</strain>
        <tissue evidence="7">Whole cell</tissue>
    </source>
</reference>
<dbReference type="EMBL" id="JAMWBK010000001">
    <property type="protein sequence ID" value="KAJ8908806.1"/>
    <property type="molecule type" value="Genomic_DNA"/>
</dbReference>
<keyword evidence="3" id="KW-0547">Nucleotide-binding</keyword>
<evidence type="ECO:0000259" key="6">
    <source>
        <dbReference type="Pfam" id="PF00454"/>
    </source>
</evidence>
<evidence type="ECO:0000313" key="7">
    <source>
        <dbReference type="EMBL" id="KAJ8908806.1"/>
    </source>
</evidence>
<dbReference type="GO" id="GO:0005524">
    <property type="term" value="F:ATP binding"/>
    <property type="evidence" value="ECO:0007669"/>
    <property type="project" value="UniProtKB-KW"/>
</dbReference>
<protein>
    <recommendedName>
        <fullName evidence="6">PI3K/PI4K catalytic domain-containing protein</fullName>
    </recommendedName>
</protein>
<gene>
    <name evidence="7" type="ORF">NDN08_005510</name>
</gene>
<keyword evidence="5" id="KW-0067">ATP-binding</keyword>
<dbReference type="GO" id="GO:0016301">
    <property type="term" value="F:kinase activity"/>
    <property type="evidence" value="ECO:0007669"/>
    <property type="project" value="UniProtKB-KW"/>
</dbReference>
<evidence type="ECO:0000256" key="5">
    <source>
        <dbReference type="ARBA" id="ARBA00022840"/>
    </source>
</evidence>
<evidence type="ECO:0000256" key="3">
    <source>
        <dbReference type="ARBA" id="ARBA00022741"/>
    </source>
</evidence>
<keyword evidence="4" id="KW-0418">Kinase</keyword>
<dbReference type="AlphaFoldDB" id="A0AAV8V3Y2"/>
<accession>A0AAV8V3Y2</accession>
<evidence type="ECO:0000256" key="4">
    <source>
        <dbReference type="ARBA" id="ARBA00022777"/>
    </source>
</evidence>
<dbReference type="PANTHER" id="PTHR45800">
    <property type="entry name" value="PHOSPHATIDYLINOSITOL 4-KINASE GAMMA"/>
    <property type="match status" value="1"/>
</dbReference>